<evidence type="ECO:0000313" key="5">
    <source>
        <dbReference type="Proteomes" id="UP001190926"/>
    </source>
</evidence>
<evidence type="ECO:0000313" key="4">
    <source>
        <dbReference type="EMBL" id="KAH6833806.1"/>
    </source>
</evidence>
<feature type="domain" description="TIM-barrel" evidence="2">
    <location>
        <begin position="460"/>
        <end position="726"/>
    </location>
</feature>
<dbReference type="InterPro" id="IPR009215">
    <property type="entry name" value="TIM-br_IGPS-like"/>
</dbReference>
<name>A0AAD4JHD5_PERFH</name>
<dbReference type="Proteomes" id="UP001190926">
    <property type="component" value="Unassembled WGS sequence"/>
</dbReference>
<dbReference type="InterPro" id="IPR013785">
    <property type="entry name" value="Aldolase_TIM"/>
</dbReference>
<dbReference type="GO" id="GO:0003824">
    <property type="term" value="F:catalytic activity"/>
    <property type="evidence" value="ECO:0007669"/>
    <property type="project" value="InterPro"/>
</dbReference>
<comment type="caution">
    <text evidence="4">The sequence shown here is derived from an EMBL/GenBank/DDBJ whole genome shotgun (WGS) entry which is preliminary data.</text>
</comment>
<dbReference type="AlphaFoldDB" id="A0AAD4JHD5"/>
<feature type="domain" description="UPF0261" evidence="1">
    <location>
        <begin position="10"/>
        <end position="196"/>
    </location>
</feature>
<dbReference type="InterPro" id="IPR051353">
    <property type="entry name" value="Tobamovirus_resist_UPF0261"/>
</dbReference>
<evidence type="ECO:0000259" key="3">
    <source>
        <dbReference type="Pfam" id="PF23189"/>
    </source>
</evidence>
<dbReference type="PANTHER" id="PTHR31862">
    <property type="entry name" value="UPF0261 DOMAIN PROTEIN (AFU_ORTHOLOGUE AFUA_1G10120)"/>
    <property type="match status" value="1"/>
</dbReference>
<gene>
    <name evidence="4" type="ORF">C2S53_009815</name>
</gene>
<proteinExistence type="predicted"/>
<dbReference type="InterPro" id="IPR044122">
    <property type="entry name" value="UPF0261_N"/>
</dbReference>
<protein>
    <submittedName>
        <fullName evidence="4">TIM-barrel signal transduction protein</fullName>
    </submittedName>
</protein>
<dbReference type="Pfam" id="PF09370">
    <property type="entry name" value="PEP_hydrolase"/>
    <property type="match status" value="1"/>
</dbReference>
<dbReference type="EMBL" id="SDAM02000055">
    <property type="protein sequence ID" value="KAH6833806.1"/>
    <property type="molecule type" value="Genomic_DNA"/>
</dbReference>
<dbReference type="CDD" id="cd15488">
    <property type="entry name" value="Tm-1-like"/>
    <property type="match status" value="1"/>
</dbReference>
<dbReference type="Pfam" id="PF06792">
    <property type="entry name" value="UPF0261"/>
    <property type="match status" value="1"/>
</dbReference>
<dbReference type="InterPro" id="IPR056778">
    <property type="entry name" value="UPF0261_C"/>
</dbReference>
<reference evidence="4 5" key="1">
    <citation type="journal article" date="2021" name="Nat. Commun.">
        <title>Incipient diploidization of the medicinal plant Perilla within 10,000 years.</title>
        <authorList>
            <person name="Zhang Y."/>
            <person name="Shen Q."/>
            <person name="Leng L."/>
            <person name="Zhang D."/>
            <person name="Chen S."/>
            <person name="Shi Y."/>
            <person name="Ning Z."/>
            <person name="Chen S."/>
        </authorList>
    </citation>
    <scope>NUCLEOTIDE SEQUENCE [LARGE SCALE GENOMIC DNA]</scope>
    <source>
        <strain evidence="5">cv. PC099</strain>
    </source>
</reference>
<dbReference type="SUPFAM" id="SSF51621">
    <property type="entry name" value="Phosphoenolpyruvate/pyruvate domain"/>
    <property type="match status" value="1"/>
</dbReference>
<accession>A0AAD4JHD5</accession>
<dbReference type="Gene3D" id="3.40.50.12030">
    <property type="entry name" value="Uncharacterised protein family UPF0261, NC domain"/>
    <property type="match status" value="2"/>
</dbReference>
<feature type="domain" description="UPF0261" evidence="3">
    <location>
        <begin position="211"/>
        <end position="310"/>
    </location>
</feature>
<keyword evidence="5" id="KW-1185">Reference proteome</keyword>
<evidence type="ECO:0000259" key="2">
    <source>
        <dbReference type="Pfam" id="PF09370"/>
    </source>
</evidence>
<dbReference type="Gene3D" id="3.40.50.12020">
    <property type="entry name" value="Uncharacterised protein family UPF0261, NN domain"/>
    <property type="match status" value="1"/>
</dbReference>
<dbReference type="PANTHER" id="PTHR31862:SF1">
    <property type="entry name" value="UPF0261 DOMAIN PROTEIN (AFU_ORTHOLOGUE AFUA_1G10120)"/>
    <property type="match status" value="1"/>
</dbReference>
<evidence type="ECO:0000259" key="1">
    <source>
        <dbReference type="Pfam" id="PF06792"/>
    </source>
</evidence>
<dbReference type="Pfam" id="PF23189">
    <property type="entry name" value="UPF0261_C"/>
    <property type="match status" value="1"/>
</dbReference>
<dbReference type="Gene3D" id="3.20.20.70">
    <property type="entry name" value="Aldolase class I"/>
    <property type="match status" value="1"/>
</dbReference>
<sequence>MADKKNCTMQVFCIGTADTKLEEIRFLARSLRHNLHLFSANSPTKLLVTVVDVSTSQKDVESCEDFDFVSKREVLSCCAEAGEHGDQLPDDRGKAIAAMNKALYAFLGRAHGDQVLAGVIGLGGSGGTSLMSSAFRSLPLGIPKMIVSTVASGQTEPYVGTSDLVLFPSVVDVCGINNVSRVVFCNAAAAFAGMVIGRLDSKTPAASDSQKGMVGLTMFGVTTPCVNAVKDRLAREGYETLVFHATGVGGRAMEDLVKGGFIQGVLDITTTEVADHIVGGVMACDASRFDAILEKKIPLILSTGALDMVTLMRTTVDENRKFAAFIAEKLNKSSSKVCVCLPKMGVSALDAPGKAFYDPDATGTLIEEMQRLIETNECRQVKVLPHNINDPEFANALVDSFLEISTNFKDISSHAIHESTQRTQSKTSTSEISSQNIVSVSYSLSNFPDAKPETLEQTRKILQKLKHEIQEGKPIIGAGAGTGISAKFEEVGGVDLIVLYNSGRFRMAGRGSLSGLLPFADANAVVLDMANEVLPVVKEVPVLAGVCATDPFRRMDFFLKQLESIGFSGVQNFPTVGLFDGNFRQNLEETGMGYSLEVEMIAKAHKMGFLTTPYAFNREEASAMAKAGADIIVAHMGLTTSGSIGAKTAVSLDESVVLVQAIADAAHRINPEAIVLCHGGPISDPSEAEYVLKRTKGVHGFYGASSLERLPVEQAITNTVKQYKSISIS</sequence>
<organism evidence="4 5">
    <name type="scientific">Perilla frutescens var. hirtella</name>
    <name type="common">Perilla citriodora</name>
    <name type="synonym">Perilla setoyensis</name>
    <dbReference type="NCBI Taxonomy" id="608512"/>
    <lineage>
        <taxon>Eukaryota</taxon>
        <taxon>Viridiplantae</taxon>
        <taxon>Streptophyta</taxon>
        <taxon>Embryophyta</taxon>
        <taxon>Tracheophyta</taxon>
        <taxon>Spermatophyta</taxon>
        <taxon>Magnoliopsida</taxon>
        <taxon>eudicotyledons</taxon>
        <taxon>Gunneridae</taxon>
        <taxon>Pentapetalae</taxon>
        <taxon>asterids</taxon>
        <taxon>lamiids</taxon>
        <taxon>Lamiales</taxon>
        <taxon>Lamiaceae</taxon>
        <taxon>Nepetoideae</taxon>
        <taxon>Elsholtzieae</taxon>
        <taxon>Perilla</taxon>
    </lineage>
</organism>
<dbReference type="InterPro" id="IPR015813">
    <property type="entry name" value="Pyrv/PenolPyrv_kinase-like_dom"/>
</dbReference>